<protein>
    <recommendedName>
        <fullName evidence="7">Quaternary amine transport ATP-binding protein</fullName>
        <ecNumber evidence="7">7.6.2.9</ecNumber>
    </recommendedName>
</protein>
<keyword evidence="5" id="KW-0029">Amino-acid transport</keyword>
<organism evidence="10 11">
    <name type="scientific">Halomonas cibimaris</name>
    <dbReference type="NCBI Taxonomy" id="657012"/>
    <lineage>
        <taxon>Bacteria</taxon>
        <taxon>Pseudomonadati</taxon>
        <taxon>Pseudomonadota</taxon>
        <taxon>Gammaproteobacteria</taxon>
        <taxon>Oceanospirillales</taxon>
        <taxon>Halomonadaceae</taxon>
        <taxon>Halomonas</taxon>
    </lineage>
</organism>
<evidence type="ECO:0000256" key="2">
    <source>
        <dbReference type="ARBA" id="ARBA00022448"/>
    </source>
</evidence>
<comment type="subunit">
    <text evidence="7">The complex is probably composed of two ATP-binding proteins, two transmembrane proteins and a solute-binding protein.</text>
</comment>
<dbReference type="Gene3D" id="3.40.50.300">
    <property type="entry name" value="P-loop containing nucleotide triphosphate hydrolases"/>
    <property type="match status" value="1"/>
</dbReference>
<comment type="similarity">
    <text evidence="1 7">Belongs to the ABC transporter superfamily.</text>
</comment>
<dbReference type="InterPro" id="IPR046342">
    <property type="entry name" value="CBS_dom_sf"/>
</dbReference>
<evidence type="ECO:0000256" key="4">
    <source>
        <dbReference type="ARBA" id="ARBA00022840"/>
    </source>
</evidence>
<dbReference type="PANTHER" id="PTHR43869:SF1">
    <property type="entry name" value="GLYCINE BETAINE_PROLINE BETAINE TRANSPORT SYSTEM ATP-BINDING PROTEIN PROV"/>
    <property type="match status" value="1"/>
</dbReference>
<keyword evidence="3 7" id="KW-0547">Nucleotide-binding</keyword>
<proteinExistence type="inferred from homology"/>
<comment type="subcellular location">
    <subcellularLocation>
        <location evidence="7">Cell inner membrane</location>
        <topology evidence="7">Peripheral membrane protein</topology>
    </subcellularLocation>
</comment>
<dbReference type="NCBIfam" id="TIGR01186">
    <property type="entry name" value="proV"/>
    <property type="match status" value="1"/>
</dbReference>
<dbReference type="Pfam" id="PF00571">
    <property type="entry name" value="CBS"/>
    <property type="match status" value="2"/>
</dbReference>
<dbReference type="SMART" id="SM00382">
    <property type="entry name" value="AAA"/>
    <property type="match status" value="1"/>
</dbReference>
<evidence type="ECO:0000259" key="8">
    <source>
        <dbReference type="PROSITE" id="PS50893"/>
    </source>
</evidence>
<dbReference type="PROSITE" id="PS00211">
    <property type="entry name" value="ABC_TRANSPORTER_1"/>
    <property type="match status" value="1"/>
</dbReference>
<keyword evidence="7" id="KW-0472">Membrane</keyword>
<dbReference type="RefSeq" id="WP_344703154.1">
    <property type="nucleotide sequence ID" value="NZ_BAAAZT010000047.1"/>
</dbReference>
<feature type="domain" description="CBS" evidence="9">
    <location>
        <begin position="284"/>
        <end position="340"/>
    </location>
</feature>
<evidence type="ECO:0000256" key="7">
    <source>
        <dbReference type="RuleBase" id="RU369116"/>
    </source>
</evidence>
<evidence type="ECO:0000313" key="11">
    <source>
        <dbReference type="Proteomes" id="UP001500133"/>
    </source>
</evidence>
<reference evidence="11" key="1">
    <citation type="journal article" date="2019" name="Int. J. Syst. Evol. Microbiol.">
        <title>The Global Catalogue of Microorganisms (GCM) 10K type strain sequencing project: providing services to taxonomists for standard genome sequencing and annotation.</title>
        <authorList>
            <consortium name="The Broad Institute Genomics Platform"/>
            <consortium name="The Broad Institute Genome Sequencing Center for Infectious Disease"/>
            <person name="Wu L."/>
            <person name="Ma J."/>
        </authorList>
    </citation>
    <scope>NUCLEOTIDE SEQUENCE [LARGE SCALE GENOMIC DNA]</scope>
    <source>
        <strain evidence="11">JCM 16914</strain>
    </source>
</reference>
<dbReference type="InterPro" id="IPR027417">
    <property type="entry name" value="P-loop_NTPase"/>
</dbReference>
<evidence type="ECO:0000256" key="5">
    <source>
        <dbReference type="ARBA" id="ARBA00022970"/>
    </source>
</evidence>
<dbReference type="Pfam" id="PF00005">
    <property type="entry name" value="ABC_tran"/>
    <property type="match status" value="1"/>
</dbReference>
<accession>A0ABP7LJM7</accession>
<dbReference type="InterPro" id="IPR017871">
    <property type="entry name" value="ABC_transporter-like_CS"/>
</dbReference>
<dbReference type="EMBL" id="BAAAZT010000047">
    <property type="protein sequence ID" value="GAA3902400.1"/>
    <property type="molecule type" value="Genomic_DNA"/>
</dbReference>
<name>A0ABP7LJM7_9GAMM</name>
<keyword evidence="2 7" id="KW-0813">Transport</keyword>
<dbReference type="InterPro" id="IPR003439">
    <property type="entry name" value="ABC_transporter-like_ATP-bd"/>
</dbReference>
<dbReference type="Gene3D" id="3.10.580.10">
    <property type="entry name" value="CBS-domain"/>
    <property type="match status" value="1"/>
</dbReference>
<keyword evidence="7" id="KW-0997">Cell inner membrane</keyword>
<dbReference type="PROSITE" id="PS51371">
    <property type="entry name" value="CBS"/>
    <property type="match status" value="1"/>
</dbReference>
<keyword evidence="11" id="KW-1185">Reference proteome</keyword>
<dbReference type="SUPFAM" id="SSF52540">
    <property type="entry name" value="P-loop containing nucleoside triphosphate hydrolases"/>
    <property type="match status" value="1"/>
</dbReference>
<feature type="domain" description="ABC transporter" evidence="8">
    <location>
        <begin position="33"/>
        <end position="269"/>
    </location>
</feature>
<evidence type="ECO:0000313" key="10">
    <source>
        <dbReference type="EMBL" id="GAA3902400.1"/>
    </source>
</evidence>
<evidence type="ECO:0000256" key="3">
    <source>
        <dbReference type="ARBA" id="ARBA00022741"/>
    </source>
</evidence>
<dbReference type="CDD" id="cd03294">
    <property type="entry name" value="ABC_Pro_Gly_Betaine"/>
    <property type="match status" value="1"/>
</dbReference>
<keyword evidence="4 7" id="KW-0067">ATP-binding</keyword>
<comment type="caution">
    <text evidence="10">The sequence shown here is derived from an EMBL/GenBank/DDBJ whole genome shotgun (WGS) entry which is preliminary data.</text>
</comment>
<dbReference type="PANTHER" id="PTHR43869">
    <property type="entry name" value="GLYCINE BETAINE/PROLINE BETAINE TRANSPORT SYSTEM ATP-BINDING PROTEIN PROV"/>
    <property type="match status" value="1"/>
</dbReference>
<sequence>MDDKQNVKIKVRGLSKVFGKNPQKALELRNQGLKRPEILEKTGQTLGLSNIEFDVHEGELLVVMGLSGSGKSTLIRCLNRLIETTEGEIVIDGENIPTLSDKALLECRRRHFSMVFQNFALFPHRTVQKNAEFGLEIRGVSKDERHKLARESLHQVGLDGWEDAYPNQLSGGMQQRVGLARALANDASVLLMDEAFSALDPLIRKDMQQELMQLQAKTKKTTVFITHDLDEALSIGDRIVLLKDGEIVQIGTPEEILTRPADDYVRRFIEGVDMSRILTAESAMRRVRETARESDGPRTALYKMRENSIDSIYVTDRNRKLVGLLEVDAASQAADQGADTIAEYVTQDFRRVKPDEPLQNLFAMFSEKSFPIAVEDDQQRLLGVVVKGGVLNELARAGEQ</sequence>
<dbReference type="EC" id="7.6.2.9" evidence="7"/>
<evidence type="ECO:0000256" key="6">
    <source>
        <dbReference type="PROSITE-ProRule" id="PRU00703"/>
    </source>
</evidence>
<dbReference type="InterPro" id="IPR005892">
    <property type="entry name" value="Gly-betaine_transp_ATP-bd"/>
</dbReference>
<evidence type="ECO:0000259" key="9">
    <source>
        <dbReference type="PROSITE" id="PS51371"/>
    </source>
</evidence>
<dbReference type="InterPro" id="IPR000644">
    <property type="entry name" value="CBS_dom"/>
</dbReference>
<gene>
    <name evidence="10" type="ORF">GCM10022228_11040</name>
</gene>
<dbReference type="GO" id="GO:0005524">
    <property type="term" value="F:ATP binding"/>
    <property type="evidence" value="ECO:0007669"/>
    <property type="project" value="UniProtKB-KW"/>
</dbReference>
<comment type="catalytic activity">
    <reaction evidence="7">
        <text>a quaternary ammonium(out) + ATP + H2O = a quaternary ammonium(in) + ADP + phosphate + H(+)</text>
        <dbReference type="Rhea" id="RHEA:11036"/>
        <dbReference type="ChEBI" id="CHEBI:15377"/>
        <dbReference type="ChEBI" id="CHEBI:15378"/>
        <dbReference type="ChEBI" id="CHEBI:30616"/>
        <dbReference type="ChEBI" id="CHEBI:35267"/>
        <dbReference type="ChEBI" id="CHEBI:43474"/>
        <dbReference type="ChEBI" id="CHEBI:456216"/>
    </reaction>
</comment>
<dbReference type="PROSITE" id="PS50893">
    <property type="entry name" value="ABC_TRANSPORTER_2"/>
    <property type="match status" value="1"/>
</dbReference>
<dbReference type="InterPro" id="IPR051921">
    <property type="entry name" value="ABC_osmolyte_uptake_ATP-bind"/>
</dbReference>
<dbReference type="InterPro" id="IPR003593">
    <property type="entry name" value="AAA+_ATPase"/>
</dbReference>
<evidence type="ECO:0000256" key="1">
    <source>
        <dbReference type="ARBA" id="ARBA00005417"/>
    </source>
</evidence>
<dbReference type="Proteomes" id="UP001500133">
    <property type="component" value="Unassembled WGS sequence"/>
</dbReference>
<dbReference type="SUPFAM" id="SSF54631">
    <property type="entry name" value="CBS-domain pair"/>
    <property type="match status" value="1"/>
</dbReference>
<keyword evidence="7" id="KW-1003">Cell membrane</keyword>
<keyword evidence="6" id="KW-0129">CBS domain</keyword>